<accession>X1C599</accession>
<feature type="non-terminal residue" evidence="1">
    <location>
        <position position="1"/>
    </location>
</feature>
<dbReference type="Gene3D" id="3.40.50.450">
    <property type="match status" value="1"/>
</dbReference>
<evidence type="ECO:0000313" key="1">
    <source>
        <dbReference type="EMBL" id="GAH02532.1"/>
    </source>
</evidence>
<name>X1C599_9ZZZZ</name>
<protein>
    <submittedName>
        <fullName evidence="1">Uncharacterized protein</fullName>
    </submittedName>
</protein>
<dbReference type="InterPro" id="IPR041164">
    <property type="entry name" value="LDcluster4"/>
</dbReference>
<dbReference type="AlphaFoldDB" id="X1C599"/>
<proteinExistence type="predicted"/>
<gene>
    <name evidence="1" type="ORF">S01H4_41875</name>
</gene>
<comment type="caution">
    <text evidence="1">The sequence shown here is derived from an EMBL/GenBank/DDBJ whole genome shotgun (WGS) entry which is preliminary data.</text>
</comment>
<dbReference type="EMBL" id="BART01022934">
    <property type="protein sequence ID" value="GAH02532.1"/>
    <property type="molecule type" value="Genomic_DNA"/>
</dbReference>
<organism evidence="1">
    <name type="scientific">marine sediment metagenome</name>
    <dbReference type="NCBI Taxonomy" id="412755"/>
    <lineage>
        <taxon>unclassified sequences</taxon>
        <taxon>metagenomes</taxon>
        <taxon>ecological metagenomes</taxon>
    </lineage>
</organism>
<reference evidence="1" key="1">
    <citation type="journal article" date="2014" name="Front. Microbiol.">
        <title>High frequency of phylogenetically diverse reductive dehalogenase-homologous genes in deep subseafloor sedimentary metagenomes.</title>
        <authorList>
            <person name="Kawai M."/>
            <person name="Futagami T."/>
            <person name="Toyoda A."/>
            <person name="Takaki Y."/>
            <person name="Nishi S."/>
            <person name="Hori S."/>
            <person name="Arai W."/>
            <person name="Tsubouchi T."/>
            <person name="Morono Y."/>
            <person name="Uchiyama I."/>
            <person name="Ito T."/>
            <person name="Fujiyama A."/>
            <person name="Inagaki F."/>
            <person name="Takami H."/>
        </authorList>
    </citation>
    <scope>NUCLEOTIDE SEQUENCE</scope>
    <source>
        <strain evidence="1">Expedition CK06-06</strain>
    </source>
</reference>
<dbReference type="SUPFAM" id="SSF102405">
    <property type="entry name" value="MCP/YpsA-like"/>
    <property type="match status" value="1"/>
</dbReference>
<dbReference type="Pfam" id="PF18306">
    <property type="entry name" value="LDcluster4"/>
    <property type="match status" value="1"/>
</dbReference>
<sequence length="109" mass="12030">AAVSKAFASVSKRKGIIIGIIPAERLYEGVNRNNFRVKSGYPNIWVDIPIFTHLPLSGIQGKENLSRNHINILTSDVIISLPGGEGTLSEIVYIRPSLSPSPQRWFDES</sequence>